<gene>
    <name evidence="1" type="ORF">SCF082_LOCUS34510</name>
</gene>
<dbReference type="EMBL" id="CAXAMM010031724">
    <property type="protein sequence ID" value="CAK9068587.1"/>
    <property type="molecule type" value="Genomic_DNA"/>
</dbReference>
<evidence type="ECO:0000313" key="2">
    <source>
        <dbReference type="Proteomes" id="UP001642464"/>
    </source>
</evidence>
<organism evidence="1 2">
    <name type="scientific">Durusdinium trenchii</name>
    <dbReference type="NCBI Taxonomy" id="1381693"/>
    <lineage>
        <taxon>Eukaryota</taxon>
        <taxon>Sar</taxon>
        <taxon>Alveolata</taxon>
        <taxon>Dinophyceae</taxon>
        <taxon>Suessiales</taxon>
        <taxon>Symbiodiniaceae</taxon>
        <taxon>Durusdinium</taxon>
    </lineage>
</organism>
<sequence length="51" mass="5412">MVEKCLKSADQAQEIIGQVEEMMLPAGFTSKAHGDTPVGPDVQVATAVARR</sequence>
<protein>
    <submittedName>
        <fullName evidence="1">Uncharacterized protein</fullName>
    </submittedName>
</protein>
<comment type="caution">
    <text evidence="1">The sequence shown here is derived from an EMBL/GenBank/DDBJ whole genome shotgun (WGS) entry which is preliminary data.</text>
</comment>
<dbReference type="Proteomes" id="UP001642464">
    <property type="component" value="Unassembled WGS sequence"/>
</dbReference>
<proteinExistence type="predicted"/>
<reference evidence="1 2" key="1">
    <citation type="submission" date="2024-02" db="EMBL/GenBank/DDBJ databases">
        <authorList>
            <person name="Chen Y."/>
            <person name="Shah S."/>
            <person name="Dougan E. K."/>
            <person name="Thang M."/>
            <person name="Chan C."/>
        </authorList>
    </citation>
    <scope>NUCLEOTIDE SEQUENCE [LARGE SCALE GENOMIC DNA]</scope>
</reference>
<accession>A0ABP0NZH0</accession>
<keyword evidence="2" id="KW-1185">Reference proteome</keyword>
<evidence type="ECO:0000313" key="1">
    <source>
        <dbReference type="EMBL" id="CAK9068587.1"/>
    </source>
</evidence>
<name>A0ABP0NZH0_9DINO</name>